<dbReference type="Proteomes" id="UP000283805">
    <property type="component" value="Unassembled WGS sequence"/>
</dbReference>
<protein>
    <submittedName>
        <fullName evidence="3">Pentapeptide repeat protein</fullName>
    </submittedName>
</protein>
<dbReference type="InterPro" id="IPR013099">
    <property type="entry name" value="K_chnl_dom"/>
</dbReference>
<dbReference type="PANTHER" id="PTHR14136">
    <property type="entry name" value="BTB_POZ DOMAIN-CONTAINING PROTEIN KCTD9"/>
    <property type="match status" value="1"/>
</dbReference>
<dbReference type="Pfam" id="PF07885">
    <property type="entry name" value="Ion_trans_2"/>
    <property type="match status" value="1"/>
</dbReference>
<dbReference type="Gene3D" id="1.10.287.70">
    <property type="match status" value="1"/>
</dbReference>
<name>A0A419WSA7_9EURY</name>
<dbReference type="SUPFAM" id="SSF81324">
    <property type="entry name" value="Voltage-gated potassium channels"/>
    <property type="match status" value="1"/>
</dbReference>
<evidence type="ECO:0000313" key="3">
    <source>
        <dbReference type="EMBL" id="RKD98373.1"/>
    </source>
</evidence>
<reference evidence="3 4" key="1">
    <citation type="submission" date="2018-09" db="EMBL/GenBank/DDBJ databases">
        <title>Genomic Encyclopedia of Archaeal and Bacterial Type Strains, Phase II (KMG-II): from individual species to whole genera.</title>
        <authorList>
            <person name="Goeker M."/>
        </authorList>
    </citation>
    <scope>NUCLEOTIDE SEQUENCE [LARGE SCALE GENOMIC DNA]</scope>
    <source>
        <strain evidence="3 4">DSM 13151</strain>
    </source>
</reference>
<keyword evidence="1" id="KW-1133">Transmembrane helix</keyword>
<feature type="domain" description="Potassium channel" evidence="2">
    <location>
        <begin position="293"/>
        <end position="346"/>
    </location>
</feature>
<comment type="caution">
    <text evidence="3">The sequence shown here is derived from an EMBL/GenBank/DDBJ whole genome shotgun (WGS) entry which is preliminary data.</text>
</comment>
<sequence length="348" mass="38490">MTPPTDRCGHVTTSSGVNDAGAVCCYRPTWRDGDRCLWHTETVVPTPAYEEHVPAADERLDGANFREATLSDTSFLAGCSLVEADFTDAVLDGADLSETDLRRATFRDVDAHGTSFRGANLHDASFVFADLRGADFRDARLYRAGLTDVRLNLETAFGDRTVYEDEFDAASGNDVTARADSVQWVYRELQRVYDENAFPERVHAYYLREKDFRRRHAWRTGAYLRAIKLAGSRWIMHYGTSPWRVVATSLVLIVVCAGLYPLTGGVQEVGTDSAVTYAIEDPADTPGRVLVRAFLKSLYFSVVTFATLGYGDIQPVGQWARAIASVETLLGSLLMALLVFVLTQSVES</sequence>
<dbReference type="EMBL" id="RAPO01000001">
    <property type="protein sequence ID" value="RKD98373.1"/>
    <property type="molecule type" value="Genomic_DNA"/>
</dbReference>
<keyword evidence="1" id="KW-0812">Transmembrane</keyword>
<feature type="transmembrane region" description="Helical" evidence="1">
    <location>
        <begin position="322"/>
        <end position="342"/>
    </location>
</feature>
<feature type="transmembrane region" description="Helical" evidence="1">
    <location>
        <begin position="289"/>
        <end position="310"/>
    </location>
</feature>
<proteinExistence type="predicted"/>
<dbReference type="OrthoDB" id="154905at2157"/>
<dbReference type="InterPro" id="IPR051082">
    <property type="entry name" value="Pentapeptide-BTB/POZ_domain"/>
</dbReference>
<accession>A0A419WSA7</accession>
<dbReference type="Gene3D" id="2.160.20.80">
    <property type="entry name" value="E3 ubiquitin-protein ligase SopA"/>
    <property type="match status" value="1"/>
</dbReference>
<dbReference type="SUPFAM" id="SSF141571">
    <property type="entry name" value="Pentapeptide repeat-like"/>
    <property type="match status" value="1"/>
</dbReference>
<gene>
    <name evidence="3" type="ORF">ATJ93_1380</name>
</gene>
<dbReference type="RefSeq" id="WP_120243804.1">
    <property type="nucleotide sequence ID" value="NZ_RAPO01000001.1"/>
</dbReference>
<feature type="transmembrane region" description="Helical" evidence="1">
    <location>
        <begin position="243"/>
        <end position="262"/>
    </location>
</feature>
<evidence type="ECO:0000256" key="1">
    <source>
        <dbReference type="SAM" id="Phobius"/>
    </source>
</evidence>
<dbReference type="AlphaFoldDB" id="A0A419WSA7"/>
<evidence type="ECO:0000313" key="4">
    <source>
        <dbReference type="Proteomes" id="UP000283805"/>
    </source>
</evidence>
<keyword evidence="4" id="KW-1185">Reference proteome</keyword>
<organism evidence="3 4">
    <name type="scientific">Halopiger aswanensis</name>
    <dbReference type="NCBI Taxonomy" id="148449"/>
    <lineage>
        <taxon>Archaea</taxon>
        <taxon>Methanobacteriati</taxon>
        <taxon>Methanobacteriota</taxon>
        <taxon>Stenosarchaea group</taxon>
        <taxon>Halobacteria</taxon>
        <taxon>Halobacteriales</taxon>
        <taxon>Natrialbaceae</taxon>
        <taxon>Halopiger</taxon>
    </lineage>
</organism>
<evidence type="ECO:0000259" key="2">
    <source>
        <dbReference type="Pfam" id="PF07885"/>
    </source>
</evidence>
<dbReference type="PANTHER" id="PTHR14136:SF17">
    <property type="entry name" value="BTB_POZ DOMAIN-CONTAINING PROTEIN KCTD9"/>
    <property type="match status" value="1"/>
</dbReference>
<dbReference type="Pfam" id="PF13599">
    <property type="entry name" value="Pentapeptide_4"/>
    <property type="match status" value="1"/>
</dbReference>
<keyword evidence="1" id="KW-0472">Membrane</keyword>
<dbReference type="InterPro" id="IPR001646">
    <property type="entry name" value="5peptide_repeat"/>
</dbReference>